<reference evidence="1" key="1">
    <citation type="submission" date="2018-02" db="EMBL/GenBank/DDBJ databases">
        <title>Rhizophora mucronata_Transcriptome.</title>
        <authorList>
            <person name="Meera S.P."/>
            <person name="Sreeshan A."/>
            <person name="Augustine A."/>
        </authorList>
    </citation>
    <scope>NUCLEOTIDE SEQUENCE</scope>
    <source>
        <tissue evidence="1">Leaf</tissue>
    </source>
</reference>
<name>A0A2P2JTU7_RHIMU</name>
<protein>
    <submittedName>
        <fullName evidence="1">Uncharacterized protein MANES_05G003800</fullName>
    </submittedName>
</protein>
<dbReference type="AlphaFoldDB" id="A0A2P2JTU7"/>
<proteinExistence type="predicted"/>
<accession>A0A2P2JTU7</accession>
<evidence type="ECO:0000313" key="1">
    <source>
        <dbReference type="EMBL" id="MBW96879.1"/>
    </source>
</evidence>
<organism evidence="1">
    <name type="scientific">Rhizophora mucronata</name>
    <name type="common">Asiatic mangrove</name>
    <dbReference type="NCBI Taxonomy" id="61149"/>
    <lineage>
        <taxon>Eukaryota</taxon>
        <taxon>Viridiplantae</taxon>
        <taxon>Streptophyta</taxon>
        <taxon>Embryophyta</taxon>
        <taxon>Tracheophyta</taxon>
        <taxon>Spermatophyta</taxon>
        <taxon>Magnoliopsida</taxon>
        <taxon>eudicotyledons</taxon>
        <taxon>Gunneridae</taxon>
        <taxon>Pentapetalae</taxon>
        <taxon>rosids</taxon>
        <taxon>fabids</taxon>
        <taxon>Malpighiales</taxon>
        <taxon>Rhizophoraceae</taxon>
        <taxon>Rhizophora</taxon>
    </lineage>
</organism>
<dbReference type="EMBL" id="GGEC01016396">
    <property type="protein sequence ID" value="MBW96879.1"/>
    <property type="molecule type" value="Transcribed_RNA"/>
</dbReference>
<sequence>MTASVSKILNPETTNFAKGKSHPFNNLVHFFHQVEVKTASTMACFFLGYPIPNMWLR</sequence>